<dbReference type="Proteomes" id="UP000186438">
    <property type="component" value="Unassembled WGS sequence"/>
</dbReference>
<keyword evidence="1" id="KW-0472">Membrane</keyword>
<dbReference type="EMBL" id="MPNT01000001">
    <property type="protein sequence ID" value="OJZ76220.1"/>
    <property type="molecule type" value="Genomic_DNA"/>
</dbReference>
<evidence type="ECO:0000256" key="1">
    <source>
        <dbReference type="SAM" id="Phobius"/>
    </source>
</evidence>
<gene>
    <name evidence="2" type="ORF">BRW65_02000</name>
</gene>
<keyword evidence="3" id="KW-1185">Reference proteome</keyword>
<reference evidence="2 3" key="1">
    <citation type="submission" date="2016-11" db="EMBL/GenBank/DDBJ databases">
        <title>Genome sequences of unsequenced Mycobacteria.</title>
        <authorList>
            <person name="Greninger A.L."/>
            <person name="Fang F."/>
            <person name="Jerome K.R."/>
        </authorList>
    </citation>
    <scope>NUCLEOTIDE SEQUENCE [LARGE SCALE GENOMIC DNA]</scope>
    <source>
        <strain evidence="2 3">M11</strain>
    </source>
</reference>
<keyword evidence="1" id="KW-0812">Transmembrane</keyword>
<comment type="caution">
    <text evidence="2">The sequence shown here is derived from an EMBL/GenBank/DDBJ whole genome shotgun (WGS) entry which is preliminary data.</text>
</comment>
<feature type="transmembrane region" description="Helical" evidence="1">
    <location>
        <begin position="12"/>
        <end position="39"/>
    </location>
</feature>
<protein>
    <recommendedName>
        <fullName evidence="4">SHOCT domain-containing protein</fullName>
    </recommendedName>
</protein>
<organism evidence="2 3">
    <name type="scientific">Mycobacterium paraffinicum</name>
    <dbReference type="NCBI Taxonomy" id="53378"/>
    <lineage>
        <taxon>Bacteria</taxon>
        <taxon>Bacillati</taxon>
        <taxon>Actinomycetota</taxon>
        <taxon>Actinomycetes</taxon>
        <taxon>Mycobacteriales</taxon>
        <taxon>Mycobacteriaceae</taxon>
        <taxon>Mycobacterium</taxon>
    </lineage>
</organism>
<dbReference type="OrthoDB" id="3748887at2"/>
<dbReference type="STRING" id="53378.BRW65_02000"/>
<dbReference type="AlphaFoldDB" id="A0A1Q4I2W2"/>
<accession>A0A1Q4I2W2</accession>
<keyword evidence="1" id="KW-1133">Transmembrane helix</keyword>
<evidence type="ECO:0000313" key="3">
    <source>
        <dbReference type="Proteomes" id="UP000186438"/>
    </source>
</evidence>
<proteinExistence type="predicted"/>
<name>A0A1Q4I2W2_9MYCO</name>
<evidence type="ECO:0000313" key="2">
    <source>
        <dbReference type="EMBL" id="OJZ76220.1"/>
    </source>
</evidence>
<dbReference type="RefSeq" id="WP_073870657.1">
    <property type="nucleotide sequence ID" value="NZ_MPNT01000001.1"/>
</dbReference>
<sequence>MMVWYGHNMGWWGWAGMGIGMLLFWALIIAGIVALINYINGDRQDRQIPPYTSPTTSPEDMLAARFARGEINETEYRDRLAVLREHARPA</sequence>
<evidence type="ECO:0008006" key="4">
    <source>
        <dbReference type="Google" id="ProtNLM"/>
    </source>
</evidence>